<reference evidence="6 7" key="1">
    <citation type="submission" date="2022-03" db="EMBL/GenBank/DDBJ databases">
        <title>Genomic Encyclopedia of Type Strains, Phase III (KMG-III): the genomes of soil and plant-associated and newly described type strains.</title>
        <authorList>
            <person name="Whitman W."/>
        </authorList>
    </citation>
    <scope>NUCLEOTIDE SEQUENCE [LARGE SCALE GENOMIC DNA]</scope>
    <source>
        <strain evidence="6 7">BSker1</strain>
    </source>
</reference>
<feature type="compositionally biased region" description="Acidic residues" evidence="5">
    <location>
        <begin position="299"/>
        <end position="317"/>
    </location>
</feature>
<dbReference type="NCBIfam" id="TIGR00281">
    <property type="entry name" value="SMC-Scp complex subunit ScpB"/>
    <property type="match status" value="1"/>
</dbReference>
<dbReference type="PANTHER" id="PTHR34298:SF2">
    <property type="entry name" value="SEGREGATION AND CONDENSATION PROTEIN B"/>
    <property type="match status" value="1"/>
</dbReference>
<evidence type="ECO:0000313" key="7">
    <source>
        <dbReference type="Proteomes" id="UP001523550"/>
    </source>
</evidence>
<dbReference type="Pfam" id="PF04079">
    <property type="entry name" value="SMC_ScpB"/>
    <property type="match status" value="1"/>
</dbReference>
<feature type="region of interest" description="Disordered" evidence="5">
    <location>
        <begin position="181"/>
        <end position="357"/>
    </location>
</feature>
<sequence length="357" mass="39195">MEEQQIKNIVEGALLASGRPLKLDELEALFKDDERPERNTLRAILQALESDYEGRALALRQVASGFRIEVRQEVAPWVSRLWEERPSRYSRALLETLALIAYRQPVTRGEIEEVRGVSVSSSIIRTLQERGWIKVVGHRDVPGRPAMFGTTREFLDYFGLKSLDELPSLAEIRDIDSINVELELDPDDQDGSRKSTRGSAGEDGQDESGEEAASSAVEGGDGGDDANEVVESESPEGSEAEEEAPSDAPAQDAPMSDADGDTDAEGIVDDAEQGDSVDERHLGRQAEDSPFEESPFAGDNDDGEDLDFEEAYGEEEAQDSKEDSHEEAAGETQGSRSEVSETVEEERESEDGERRGD</sequence>
<dbReference type="EMBL" id="JALJYF010000001">
    <property type="protein sequence ID" value="MCP1726946.1"/>
    <property type="molecule type" value="Genomic_DNA"/>
</dbReference>
<dbReference type="PANTHER" id="PTHR34298">
    <property type="entry name" value="SEGREGATION AND CONDENSATION PROTEIN B"/>
    <property type="match status" value="1"/>
</dbReference>
<feature type="compositionally biased region" description="Acidic residues" evidence="5">
    <location>
        <begin position="221"/>
        <end position="245"/>
    </location>
</feature>
<evidence type="ECO:0000313" key="6">
    <source>
        <dbReference type="EMBL" id="MCP1726946.1"/>
    </source>
</evidence>
<feature type="compositionally biased region" description="Acidic residues" evidence="5">
    <location>
        <begin position="258"/>
        <end position="276"/>
    </location>
</feature>
<keyword evidence="4" id="KW-0131">Cell cycle</keyword>
<accession>A0ABT1G6R7</accession>
<name>A0ABT1G6R7_9GAMM</name>
<evidence type="ECO:0000256" key="1">
    <source>
        <dbReference type="ARBA" id="ARBA00022490"/>
    </source>
</evidence>
<comment type="caution">
    <text evidence="6">The sequence shown here is derived from an EMBL/GenBank/DDBJ whole genome shotgun (WGS) entry which is preliminary data.</text>
</comment>
<evidence type="ECO:0000256" key="5">
    <source>
        <dbReference type="SAM" id="MobiDB-lite"/>
    </source>
</evidence>
<organism evidence="6 7">
    <name type="scientific">Natronospira proteinivora</name>
    <dbReference type="NCBI Taxonomy" id="1807133"/>
    <lineage>
        <taxon>Bacteria</taxon>
        <taxon>Pseudomonadati</taxon>
        <taxon>Pseudomonadota</taxon>
        <taxon>Gammaproteobacteria</taxon>
        <taxon>Natronospirales</taxon>
        <taxon>Natronospiraceae</taxon>
        <taxon>Natronospira</taxon>
    </lineage>
</organism>
<feature type="compositionally biased region" description="Acidic residues" evidence="5">
    <location>
        <begin position="341"/>
        <end position="351"/>
    </location>
</feature>
<feature type="compositionally biased region" description="Basic and acidic residues" evidence="5">
    <location>
        <begin position="277"/>
        <end position="287"/>
    </location>
</feature>
<keyword evidence="1" id="KW-0963">Cytoplasm</keyword>
<keyword evidence="7" id="KW-1185">Reference proteome</keyword>
<dbReference type="SUPFAM" id="SSF46785">
    <property type="entry name" value="Winged helix' DNA-binding domain"/>
    <property type="match status" value="2"/>
</dbReference>
<evidence type="ECO:0000256" key="2">
    <source>
        <dbReference type="ARBA" id="ARBA00022618"/>
    </source>
</evidence>
<feature type="compositionally biased region" description="Basic and acidic residues" evidence="5">
    <location>
        <begin position="318"/>
        <end position="328"/>
    </location>
</feature>
<dbReference type="InterPro" id="IPR036390">
    <property type="entry name" value="WH_DNA-bd_sf"/>
</dbReference>
<dbReference type="InterPro" id="IPR036388">
    <property type="entry name" value="WH-like_DNA-bd_sf"/>
</dbReference>
<evidence type="ECO:0000256" key="3">
    <source>
        <dbReference type="ARBA" id="ARBA00022829"/>
    </source>
</evidence>
<keyword evidence="3" id="KW-0159">Chromosome partition</keyword>
<protein>
    <submittedName>
        <fullName evidence="6">Segregation and condensation protein B</fullName>
    </submittedName>
</protein>
<dbReference type="InterPro" id="IPR005234">
    <property type="entry name" value="ScpB_csome_segregation"/>
</dbReference>
<proteinExistence type="predicted"/>
<evidence type="ECO:0000256" key="4">
    <source>
        <dbReference type="ARBA" id="ARBA00023306"/>
    </source>
</evidence>
<gene>
    <name evidence="6" type="ORF">J2T60_000911</name>
</gene>
<dbReference type="Proteomes" id="UP001523550">
    <property type="component" value="Unassembled WGS sequence"/>
</dbReference>
<dbReference type="Gene3D" id="1.10.10.10">
    <property type="entry name" value="Winged helix-like DNA-binding domain superfamily/Winged helix DNA-binding domain"/>
    <property type="match status" value="2"/>
</dbReference>
<keyword evidence="2" id="KW-0132">Cell division</keyword>
<feature type="compositionally biased region" description="Low complexity" evidence="5">
    <location>
        <begin position="246"/>
        <end position="257"/>
    </location>
</feature>